<organism evidence="2 3">
    <name type="scientific">Diplodia intermedia</name>
    <dbReference type="NCBI Taxonomy" id="856260"/>
    <lineage>
        <taxon>Eukaryota</taxon>
        <taxon>Fungi</taxon>
        <taxon>Dikarya</taxon>
        <taxon>Ascomycota</taxon>
        <taxon>Pezizomycotina</taxon>
        <taxon>Dothideomycetes</taxon>
        <taxon>Dothideomycetes incertae sedis</taxon>
        <taxon>Botryosphaeriales</taxon>
        <taxon>Botryosphaeriaceae</taxon>
        <taxon>Diplodia</taxon>
    </lineage>
</organism>
<dbReference type="EMBL" id="JAKEKT020000013">
    <property type="protein sequence ID" value="KAL1647143.1"/>
    <property type="molecule type" value="Genomic_DNA"/>
</dbReference>
<feature type="compositionally biased region" description="Polar residues" evidence="1">
    <location>
        <begin position="1"/>
        <end position="15"/>
    </location>
</feature>
<sequence length="225" mass="25218">MASSNSSDPRTNSQPAPCPMMLDTNYEATHTNGLGEDFGGAGTQPKIHGGTLHNLSLRLKPGPAAPPPAQQENEVLQTVKAIAVQLAELRTDVNANTMELRAIRTQMDTTKKELSQHVNMAKDCVCFNIKQRAQFVHNHVSRLYNGKLQSERDTLAPLLSEYTHEKIEDFPVNFEVIRTELDLEELYDSLCDNSGDYPGDDYDFIVRIIETLGVPFEYPWLDRKA</sequence>
<evidence type="ECO:0000313" key="3">
    <source>
        <dbReference type="Proteomes" id="UP001521184"/>
    </source>
</evidence>
<gene>
    <name evidence="2" type="ORF">SLS58_002914</name>
</gene>
<evidence type="ECO:0000313" key="2">
    <source>
        <dbReference type="EMBL" id="KAL1647143.1"/>
    </source>
</evidence>
<dbReference type="Proteomes" id="UP001521184">
    <property type="component" value="Unassembled WGS sequence"/>
</dbReference>
<evidence type="ECO:0000256" key="1">
    <source>
        <dbReference type="SAM" id="MobiDB-lite"/>
    </source>
</evidence>
<proteinExistence type="predicted"/>
<reference evidence="2 3" key="1">
    <citation type="journal article" date="2023" name="Plant Dis.">
        <title>First Report of Diplodia intermedia Causing Canker and Dieback Diseases on Apple Trees in Canada.</title>
        <authorList>
            <person name="Ellouze W."/>
            <person name="Ilyukhin E."/>
            <person name="Sulman M."/>
            <person name="Ali S."/>
        </authorList>
    </citation>
    <scope>NUCLEOTIDE SEQUENCE [LARGE SCALE GENOMIC DNA]</scope>
    <source>
        <strain evidence="2 3">M45-28</strain>
    </source>
</reference>
<feature type="region of interest" description="Disordered" evidence="1">
    <location>
        <begin position="1"/>
        <end position="70"/>
    </location>
</feature>
<name>A0ABR3TY47_9PEZI</name>
<accession>A0ABR3TY47</accession>
<protein>
    <submittedName>
        <fullName evidence="2">Uncharacterized protein</fullName>
    </submittedName>
</protein>
<comment type="caution">
    <text evidence="2">The sequence shown here is derived from an EMBL/GenBank/DDBJ whole genome shotgun (WGS) entry which is preliminary data.</text>
</comment>
<keyword evidence="3" id="KW-1185">Reference proteome</keyword>